<dbReference type="InterPro" id="IPR027417">
    <property type="entry name" value="P-loop_NTPase"/>
</dbReference>
<reference evidence="9 10" key="1">
    <citation type="submission" date="2018-05" db="EMBL/GenBank/DDBJ databases">
        <authorList>
            <person name="Goeker M."/>
            <person name="Huntemann M."/>
            <person name="Clum A."/>
            <person name="Pillay M."/>
            <person name="Palaniappan K."/>
            <person name="Varghese N."/>
            <person name="Mikhailova N."/>
            <person name="Stamatis D."/>
            <person name="Reddy T."/>
            <person name="Daum C."/>
            <person name="Shapiro N."/>
            <person name="Ivanova N."/>
            <person name="Kyrpides N."/>
            <person name="Woyke T."/>
        </authorList>
    </citation>
    <scope>NUCLEOTIDE SEQUENCE [LARGE SCALE GENOMIC DNA]</scope>
    <source>
        <strain evidence="9 10">DSM 26524</strain>
    </source>
</reference>
<dbReference type="PROSITE" id="PS50893">
    <property type="entry name" value="ABC_TRANSPORTER_2"/>
    <property type="match status" value="1"/>
</dbReference>
<dbReference type="InterPro" id="IPR013563">
    <property type="entry name" value="Oligopep_ABC_C"/>
</dbReference>
<evidence type="ECO:0000256" key="5">
    <source>
        <dbReference type="ARBA" id="ARBA00022741"/>
    </source>
</evidence>
<evidence type="ECO:0000256" key="3">
    <source>
        <dbReference type="ARBA" id="ARBA00022448"/>
    </source>
</evidence>
<dbReference type="PANTHER" id="PTHR43297:SF2">
    <property type="entry name" value="DIPEPTIDE TRANSPORT ATP-BINDING PROTEIN DPPD"/>
    <property type="match status" value="1"/>
</dbReference>
<dbReference type="InterPro" id="IPR003593">
    <property type="entry name" value="AAA+_ATPase"/>
</dbReference>
<accession>A0AB73T194</accession>
<dbReference type="GO" id="GO:0005524">
    <property type="term" value="F:ATP binding"/>
    <property type="evidence" value="ECO:0007669"/>
    <property type="project" value="UniProtKB-KW"/>
</dbReference>
<dbReference type="Gene3D" id="3.40.50.300">
    <property type="entry name" value="P-loop containing nucleotide triphosphate hydrolases"/>
    <property type="match status" value="1"/>
</dbReference>
<feature type="domain" description="ABC transporter" evidence="8">
    <location>
        <begin position="8"/>
        <end position="279"/>
    </location>
</feature>
<evidence type="ECO:0000313" key="10">
    <source>
        <dbReference type="Proteomes" id="UP000245412"/>
    </source>
</evidence>
<protein>
    <submittedName>
        <fullName evidence="9">Peptide/nickel transport system ATP-binding protein</fullName>
    </submittedName>
</protein>
<dbReference type="SUPFAM" id="SSF52540">
    <property type="entry name" value="P-loop containing nucleoside triphosphate hydrolases"/>
    <property type="match status" value="1"/>
</dbReference>
<keyword evidence="4" id="KW-1003">Cell membrane</keyword>
<dbReference type="AlphaFoldDB" id="A0AB73T194"/>
<dbReference type="Pfam" id="PF08352">
    <property type="entry name" value="oligo_HPY"/>
    <property type="match status" value="1"/>
</dbReference>
<dbReference type="NCBIfam" id="TIGR01727">
    <property type="entry name" value="oligo_HPY"/>
    <property type="match status" value="1"/>
</dbReference>
<evidence type="ECO:0000256" key="6">
    <source>
        <dbReference type="ARBA" id="ARBA00022840"/>
    </source>
</evidence>
<dbReference type="PANTHER" id="PTHR43297">
    <property type="entry name" value="OLIGOPEPTIDE TRANSPORT ATP-BINDING PROTEIN APPD"/>
    <property type="match status" value="1"/>
</dbReference>
<gene>
    <name evidence="9" type="ORF">C7383_112122</name>
</gene>
<comment type="caution">
    <text evidence="9">The sequence shown here is derived from an EMBL/GenBank/DDBJ whole genome shotgun (WGS) entry which is preliminary data.</text>
</comment>
<keyword evidence="6 9" id="KW-0067">ATP-binding</keyword>
<keyword evidence="3" id="KW-0813">Transport</keyword>
<keyword evidence="7" id="KW-0472">Membrane</keyword>
<dbReference type="GO" id="GO:0015833">
    <property type="term" value="P:peptide transport"/>
    <property type="evidence" value="ECO:0007669"/>
    <property type="project" value="InterPro"/>
</dbReference>
<dbReference type="PROSITE" id="PS00211">
    <property type="entry name" value="ABC_TRANSPORTER_1"/>
    <property type="match status" value="1"/>
</dbReference>
<keyword evidence="10" id="KW-1185">Reference proteome</keyword>
<dbReference type="RefSeq" id="WP_109747726.1">
    <property type="nucleotide sequence ID" value="NZ_JANKBI010000013.1"/>
</dbReference>
<dbReference type="GO" id="GO:0016887">
    <property type="term" value="F:ATP hydrolysis activity"/>
    <property type="evidence" value="ECO:0007669"/>
    <property type="project" value="InterPro"/>
</dbReference>
<dbReference type="InterPro" id="IPR017871">
    <property type="entry name" value="ABC_transporter-like_CS"/>
</dbReference>
<dbReference type="InterPro" id="IPR003439">
    <property type="entry name" value="ABC_transporter-like_ATP-bd"/>
</dbReference>
<dbReference type="Pfam" id="PF00005">
    <property type="entry name" value="ABC_tran"/>
    <property type="match status" value="1"/>
</dbReference>
<proteinExistence type="inferred from homology"/>
<comment type="subcellular location">
    <subcellularLocation>
        <location evidence="1">Cell membrane</location>
        <topology evidence="1">Peripheral membrane protein</topology>
    </subcellularLocation>
</comment>
<dbReference type="SMART" id="SM00382">
    <property type="entry name" value="AAA"/>
    <property type="match status" value="1"/>
</dbReference>
<comment type="similarity">
    <text evidence="2">Belongs to the ABC transporter superfamily.</text>
</comment>
<name>A0AB73T194_9FIRM</name>
<evidence type="ECO:0000256" key="1">
    <source>
        <dbReference type="ARBA" id="ARBA00004202"/>
    </source>
</evidence>
<sequence>MAENSKLLEVKNLTVHYETDEGIVEAVNDISFHIAPGEILGVVGETGAGKTTIARSIMGLLPKPPAHVISGSIQIEGQEMLSDKPESKGFFDFAQKRARSADERRLERIYREIRGKKISMMFQDPMTALNPVLYVGDQIAEVIKIHENVSEAQARERAGEMLELVGIPADRYKEYPHQFSGGMKQRVVIAIALACHPNLIIADEPTTALDVTIQAQILEMLRDLQKKFGTAIMLITHDFGVVAEICDRCMVIYAGEKVEEGTLEDIFDNRVHPYTVGLFDSMPDMYDNSLRLKPIKGLMPNPMDLPSYCSFYDRCSVRCDACKDGAPVLREINRGHFAACSAAAGRGEVE</sequence>
<dbReference type="GO" id="GO:0005886">
    <property type="term" value="C:plasma membrane"/>
    <property type="evidence" value="ECO:0007669"/>
    <property type="project" value="UniProtKB-SubCell"/>
</dbReference>
<dbReference type="Proteomes" id="UP000245412">
    <property type="component" value="Unassembled WGS sequence"/>
</dbReference>
<evidence type="ECO:0000313" key="9">
    <source>
        <dbReference type="EMBL" id="PWJ73547.1"/>
    </source>
</evidence>
<dbReference type="EMBL" id="QGGY01000012">
    <property type="protein sequence ID" value="PWJ73547.1"/>
    <property type="molecule type" value="Genomic_DNA"/>
</dbReference>
<evidence type="ECO:0000256" key="2">
    <source>
        <dbReference type="ARBA" id="ARBA00005417"/>
    </source>
</evidence>
<keyword evidence="5" id="KW-0547">Nucleotide-binding</keyword>
<dbReference type="CDD" id="cd03257">
    <property type="entry name" value="ABC_NikE_OppD_transporters"/>
    <property type="match status" value="1"/>
</dbReference>
<evidence type="ECO:0000256" key="4">
    <source>
        <dbReference type="ARBA" id="ARBA00022475"/>
    </source>
</evidence>
<evidence type="ECO:0000259" key="8">
    <source>
        <dbReference type="PROSITE" id="PS50893"/>
    </source>
</evidence>
<dbReference type="InterPro" id="IPR050388">
    <property type="entry name" value="ABC_Ni/Peptide_Import"/>
</dbReference>
<organism evidence="9 10">
    <name type="scientific">Murimonas intestini</name>
    <dbReference type="NCBI Taxonomy" id="1337051"/>
    <lineage>
        <taxon>Bacteria</taxon>
        <taxon>Bacillati</taxon>
        <taxon>Bacillota</taxon>
        <taxon>Clostridia</taxon>
        <taxon>Lachnospirales</taxon>
        <taxon>Lachnospiraceae</taxon>
        <taxon>Murimonas</taxon>
    </lineage>
</organism>
<evidence type="ECO:0000256" key="7">
    <source>
        <dbReference type="ARBA" id="ARBA00023136"/>
    </source>
</evidence>